<evidence type="ECO:0000313" key="3">
    <source>
        <dbReference type="Proteomes" id="UP000284772"/>
    </source>
</evidence>
<organism evidence="2 3">
    <name type="scientific">Bacteroides intestinalis</name>
    <dbReference type="NCBI Taxonomy" id="329854"/>
    <lineage>
        <taxon>Bacteria</taxon>
        <taxon>Pseudomonadati</taxon>
        <taxon>Bacteroidota</taxon>
        <taxon>Bacteroidia</taxon>
        <taxon>Bacteroidales</taxon>
        <taxon>Bacteroidaceae</taxon>
        <taxon>Bacteroides</taxon>
    </lineage>
</organism>
<evidence type="ECO:0000259" key="1">
    <source>
        <dbReference type="Pfam" id="PF24793"/>
    </source>
</evidence>
<reference evidence="2 3" key="1">
    <citation type="submission" date="2018-08" db="EMBL/GenBank/DDBJ databases">
        <title>A genome reference for cultivated species of the human gut microbiota.</title>
        <authorList>
            <person name="Zou Y."/>
            <person name="Xue W."/>
            <person name="Luo G."/>
        </authorList>
    </citation>
    <scope>NUCLEOTIDE SEQUENCE [LARGE SCALE GENOMIC DNA]</scope>
    <source>
        <strain evidence="2 3">AF19-10AC</strain>
    </source>
</reference>
<name>A0AAQ0RU66_9BACE</name>
<proteinExistence type="predicted"/>
<sequence>MKFFELVRRYKWDLGIAFEAEGHRYDASEWNFHIIKAPKDRWFADPFILDVTDTVIIVLVEEFSYRINRGRLAKLIIDKETFQLKSMKIVLDLNTHLSFPAILRDGTDIYIYPENSASGSSMLYKYNSEDDSVSVIKQLSNQPLTDAIITKIDDSSYIFTTEIPTQNGNKLSIYTALDDMESYKLIQNITLFDNTARSAGDIFVDNGKIVRPAQNCNGGYGVGLVFQEIIKDSKGDFVLKELFRRKPIKNYIGMHTYNQYKGCYVVDLHARRYPYLHKCLQFLKNLM</sequence>
<gene>
    <name evidence="2" type="ORF">DWX27_06880</name>
</gene>
<protein>
    <recommendedName>
        <fullName evidence="1">Glucosamine inositolphosphorylceramide transferase 1 N-terminal domain-containing protein</fullName>
    </recommendedName>
</protein>
<dbReference type="AlphaFoldDB" id="A0AAQ0RU66"/>
<accession>A0AAQ0RU66</accession>
<comment type="caution">
    <text evidence="2">The sequence shown here is derived from an EMBL/GenBank/DDBJ whole genome shotgun (WGS) entry which is preliminary data.</text>
</comment>
<dbReference type="InterPro" id="IPR056442">
    <property type="entry name" value="GINT1_N"/>
</dbReference>
<dbReference type="Pfam" id="PF24793">
    <property type="entry name" value="GINT1_N"/>
    <property type="match status" value="1"/>
</dbReference>
<feature type="domain" description="Glucosamine inositolphosphorylceramide transferase 1 N-terminal" evidence="1">
    <location>
        <begin position="42"/>
        <end position="229"/>
    </location>
</feature>
<evidence type="ECO:0000313" key="2">
    <source>
        <dbReference type="EMBL" id="RGT54786.1"/>
    </source>
</evidence>
<dbReference type="RefSeq" id="WP_115501766.1">
    <property type="nucleotide sequence ID" value="NZ_BAABZC010000001.1"/>
</dbReference>
<dbReference type="Proteomes" id="UP000284772">
    <property type="component" value="Unassembled WGS sequence"/>
</dbReference>
<dbReference type="EMBL" id="QRWT01000004">
    <property type="protein sequence ID" value="RGT54786.1"/>
    <property type="molecule type" value="Genomic_DNA"/>
</dbReference>